<dbReference type="Proteomes" id="UP000198967">
    <property type="component" value="Unassembled WGS sequence"/>
</dbReference>
<organism evidence="2 3">
    <name type="scientific">Pseudonocardia oroxyli</name>
    <dbReference type="NCBI Taxonomy" id="366584"/>
    <lineage>
        <taxon>Bacteria</taxon>
        <taxon>Bacillati</taxon>
        <taxon>Actinomycetota</taxon>
        <taxon>Actinomycetes</taxon>
        <taxon>Pseudonocardiales</taxon>
        <taxon>Pseudonocardiaceae</taxon>
        <taxon>Pseudonocardia</taxon>
    </lineage>
</organism>
<keyword evidence="2" id="KW-0808">Transferase</keyword>
<evidence type="ECO:0000259" key="1">
    <source>
        <dbReference type="PROSITE" id="PS51464"/>
    </source>
</evidence>
<dbReference type="InterPro" id="IPR035461">
    <property type="entry name" value="GmhA/DiaA"/>
</dbReference>
<dbReference type="Gene3D" id="3.40.50.10490">
    <property type="entry name" value="Glucose-6-phosphate isomerase like protein, domain 1"/>
    <property type="match status" value="1"/>
</dbReference>
<sequence>MTGSQDGLLDDHVTRLEAALPALRAASPTLARWGGALAALLPSGGRLLAAGNGGSAAEAQHLTAELVGRFDGERRPLGALALHADTSSLTAIGNDYGYDEVFARQVRAHGRAGDVLVLLSTSGRSANLLRAADAARELDLHCWALTGPGPNPLARRASDAVCLPGDTATVQESHLAAVHMLCRALEAQLPAELGSRRPHALDPTITRRPA</sequence>
<dbReference type="PROSITE" id="PS51464">
    <property type="entry name" value="SIS"/>
    <property type="match status" value="1"/>
</dbReference>
<dbReference type="SUPFAM" id="SSF53697">
    <property type="entry name" value="SIS domain"/>
    <property type="match status" value="1"/>
</dbReference>
<evidence type="ECO:0000313" key="3">
    <source>
        <dbReference type="Proteomes" id="UP000198967"/>
    </source>
</evidence>
<keyword evidence="3" id="KW-1185">Reference proteome</keyword>
<reference evidence="2 3" key="1">
    <citation type="submission" date="2016-10" db="EMBL/GenBank/DDBJ databases">
        <authorList>
            <person name="de Groot N.N."/>
        </authorList>
    </citation>
    <scope>NUCLEOTIDE SEQUENCE [LARGE SCALE GENOMIC DNA]</scope>
    <source>
        <strain evidence="2 3">CGMCC 4.3143</strain>
    </source>
</reference>
<dbReference type="OrthoDB" id="9810929at2"/>
<dbReference type="InterPro" id="IPR001347">
    <property type="entry name" value="SIS_dom"/>
</dbReference>
<dbReference type="GO" id="GO:1901135">
    <property type="term" value="P:carbohydrate derivative metabolic process"/>
    <property type="evidence" value="ECO:0007669"/>
    <property type="project" value="InterPro"/>
</dbReference>
<dbReference type="InterPro" id="IPR046348">
    <property type="entry name" value="SIS_dom_sf"/>
</dbReference>
<protein>
    <submittedName>
        <fullName evidence="2">D-sedoheptulose 7-phosphate isomerase/type III pantothenate kinase</fullName>
    </submittedName>
</protein>
<dbReference type="STRING" id="366584.SAMN05216377_11660"/>
<dbReference type="InterPro" id="IPR050099">
    <property type="entry name" value="SIS_GmhA/DiaA_subfam"/>
</dbReference>
<dbReference type="GO" id="GO:0016853">
    <property type="term" value="F:isomerase activity"/>
    <property type="evidence" value="ECO:0007669"/>
    <property type="project" value="UniProtKB-KW"/>
</dbReference>
<feature type="domain" description="SIS" evidence="1">
    <location>
        <begin position="37"/>
        <end position="191"/>
    </location>
</feature>
<dbReference type="GO" id="GO:0016301">
    <property type="term" value="F:kinase activity"/>
    <property type="evidence" value="ECO:0007669"/>
    <property type="project" value="UniProtKB-KW"/>
</dbReference>
<dbReference type="CDD" id="cd05006">
    <property type="entry name" value="SIS_GmhA"/>
    <property type="match status" value="1"/>
</dbReference>
<accession>A0A1G7XSA7</accession>
<name>A0A1G7XSA7_PSEOR</name>
<dbReference type="PANTHER" id="PTHR30390">
    <property type="entry name" value="SEDOHEPTULOSE 7-PHOSPHATE ISOMERASE / DNAA INITIATOR-ASSOCIATING FACTOR FOR REPLICATION INITIATION"/>
    <property type="match status" value="1"/>
</dbReference>
<evidence type="ECO:0000313" key="2">
    <source>
        <dbReference type="EMBL" id="SDG86600.1"/>
    </source>
</evidence>
<dbReference type="AlphaFoldDB" id="A0A1G7XSA7"/>
<dbReference type="GO" id="GO:0097367">
    <property type="term" value="F:carbohydrate derivative binding"/>
    <property type="evidence" value="ECO:0007669"/>
    <property type="project" value="InterPro"/>
</dbReference>
<proteinExistence type="predicted"/>
<keyword evidence="2" id="KW-0413">Isomerase</keyword>
<dbReference type="PANTHER" id="PTHR30390:SF6">
    <property type="entry name" value="DNAA INITIATOR-ASSOCIATING PROTEIN DIAA"/>
    <property type="match status" value="1"/>
</dbReference>
<gene>
    <name evidence="2" type="ORF">SAMN05216377_11660</name>
</gene>
<keyword evidence="2" id="KW-0418">Kinase</keyword>
<dbReference type="EMBL" id="FNBE01000016">
    <property type="protein sequence ID" value="SDG86600.1"/>
    <property type="molecule type" value="Genomic_DNA"/>
</dbReference>
<dbReference type="Pfam" id="PF13580">
    <property type="entry name" value="SIS_2"/>
    <property type="match status" value="1"/>
</dbReference>